<evidence type="ECO:0000313" key="3">
    <source>
        <dbReference type="Proteomes" id="UP001558652"/>
    </source>
</evidence>
<organism evidence="2 3">
    <name type="scientific">Ranatra chinensis</name>
    <dbReference type="NCBI Taxonomy" id="642074"/>
    <lineage>
        <taxon>Eukaryota</taxon>
        <taxon>Metazoa</taxon>
        <taxon>Ecdysozoa</taxon>
        <taxon>Arthropoda</taxon>
        <taxon>Hexapoda</taxon>
        <taxon>Insecta</taxon>
        <taxon>Pterygota</taxon>
        <taxon>Neoptera</taxon>
        <taxon>Paraneoptera</taxon>
        <taxon>Hemiptera</taxon>
        <taxon>Heteroptera</taxon>
        <taxon>Panheteroptera</taxon>
        <taxon>Nepomorpha</taxon>
        <taxon>Nepidae</taxon>
        <taxon>Ranatrinae</taxon>
        <taxon>Ranatra</taxon>
    </lineage>
</organism>
<dbReference type="Proteomes" id="UP001558652">
    <property type="component" value="Unassembled WGS sequence"/>
</dbReference>
<comment type="caution">
    <text evidence="2">The sequence shown here is derived from an EMBL/GenBank/DDBJ whole genome shotgun (WGS) entry which is preliminary data.</text>
</comment>
<evidence type="ECO:0000256" key="1">
    <source>
        <dbReference type="SAM" id="MobiDB-lite"/>
    </source>
</evidence>
<protein>
    <submittedName>
        <fullName evidence="2">Uncharacterized protein</fullName>
    </submittedName>
</protein>
<name>A0ABD0YY63_9HEMI</name>
<dbReference type="AlphaFoldDB" id="A0ABD0YY63"/>
<accession>A0ABD0YY63</accession>
<feature type="region of interest" description="Disordered" evidence="1">
    <location>
        <begin position="218"/>
        <end position="242"/>
    </location>
</feature>
<dbReference type="EMBL" id="JBFDAA010000005">
    <property type="protein sequence ID" value="KAL1132327.1"/>
    <property type="molecule type" value="Genomic_DNA"/>
</dbReference>
<sequence>MHRNKITRETGPGPKYMLGSLLGYENHDVTKTRYPSYTIGPKLGTARSVPTPGPKYAFDKIYRTGKYSSPAWVHLDKQREARSQGSPGANRYQPFLNPYVTEKKPPEYSILGKLPKPFRTCGPAPNKYLLPTTIAVPIPDKKNAPAFTQAPKWHEPTRYLQSPGPMRYSPVELDLYKSKAPEYTILGKNRLSTLLETIFSVERLQVNHSTTGSMSFVRPSTLPSSLNAKDGPFDLPKDEDESGKTSYSQYWYYTQPVDPPSLVFYFCTGRAEIWNGDDWQISEPCLHPIWPRSCQDDEVGLGQGVIRGDVSTNSLGIALGRRFSNMRPGQPAAWNHIVPLAWSDANQAIVDRSGHNASIYKLPGTLSLHAAANVDRCNWTEGGPDSYDTPK</sequence>
<evidence type="ECO:0000313" key="2">
    <source>
        <dbReference type="EMBL" id="KAL1132327.1"/>
    </source>
</evidence>
<gene>
    <name evidence="2" type="ORF">AAG570_010283</name>
</gene>
<proteinExistence type="predicted"/>
<reference evidence="2 3" key="1">
    <citation type="submission" date="2024-07" db="EMBL/GenBank/DDBJ databases">
        <title>Chromosome-level genome assembly of the water stick insect Ranatra chinensis (Heteroptera: Nepidae).</title>
        <authorList>
            <person name="Liu X."/>
        </authorList>
    </citation>
    <scope>NUCLEOTIDE SEQUENCE [LARGE SCALE GENOMIC DNA]</scope>
    <source>
        <strain evidence="2">Cailab_2021Rc</strain>
        <tissue evidence="2">Muscle</tissue>
    </source>
</reference>
<keyword evidence="3" id="KW-1185">Reference proteome</keyword>